<reference evidence="2" key="1">
    <citation type="submission" date="2022-03" db="EMBL/GenBank/DDBJ databases">
        <authorList>
            <person name="Alioto T."/>
            <person name="Alioto T."/>
            <person name="Gomez Garrido J."/>
        </authorList>
    </citation>
    <scope>NUCLEOTIDE SEQUENCE</scope>
</reference>
<protein>
    <submittedName>
        <fullName evidence="2">Uncharacterized protein</fullName>
    </submittedName>
</protein>
<dbReference type="Proteomes" id="UP001295444">
    <property type="component" value="Chromosome 01"/>
</dbReference>
<feature type="compositionally biased region" description="Polar residues" evidence="1">
    <location>
        <begin position="112"/>
        <end position="133"/>
    </location>
</feature>
<name>A0AAD1QYM2_PELCU</name>
<keyword evidence="3" id="KW-1185">Reference proteome</keyword>
<evidence type="ECO:0000313" key="2">
    <source>
        <dbReference type="EMBL" id="CAH2220260.1"/>
    </source>
</evidence>
<accession>A0AAD1QYM2</accession>
<evidence type="ECO:0000256" key="1">
    <source>
        <dbReference type="SAM" id="MobiDB-lite"/>
    </source>
</evidence>
<feature type="region of interest" description="Disordered" evidence="1">
    <location>
        <begin position="46"/>
        <end position="180"/>
    </location>
</feature>
<evidence type="ECO:0000313" key="3">
    <source>
        <dbReference type="Proteomes" id="UP001295444"/>
    </source>
</evidence>
<dbReference type="EMBL" id="OW240912">
    <property type="protein sequence ID" value="CAH2220260.1"/>
    <property type="molecule type" value="Genomic_DNA"/>
</dbReference>
<dbReference type="AlphaFoldDB" id="A0AAD1QYM2"/>
<feature type="compositionally biased region" description="Basic and acidic residues" evidence="1">
    <location>
        <begin position="166"/>
        <end position="180"/>
    </location>
</feature>
<feature type="compositionally biased region" description="Polar residues" evidence="1">
    <location>
        <begin position="62"/>
        <end position="72"/>
    </location>
</feature>
<gene>
    <name evidence="2" type="ORF">PECUL_23A040282</name>
</gene>
<organism evidence="2 3">
    <name type="scientific">Pelobates cultripes</name>
    <name type="common">Western spadefoot toad</name>
    <dbReference type="NCBI Taxonomy" id="61616"/>
    <lineage>
        <taxon>Eukaryota</taxon>
        <taxon>Metazoa</taxon>
        <taxon>Chordata</taxon>
        <taxon>Craniata</taxon>
        <taxon>Vertebrata</taxon>
        <taxon>Euteleostomi</taxon>
        <taxon>Amphibia</taxon>
        <taxon>Batrachia</taxon>
        <taxon>Anura</taxon>
        <taxon>Pelobatoidea</taxon>
        <taxon>Pelobatidae</taxon>
        <taxon>Pelobates</taxon>
    </lineage>
</organism>
<sequence>MGETTQPADSQEVPLNPMSSIDRIFQNFWLKLKLRLKQGTPRLLTVCRPPRQPPPNPQHQPATLTGPKTMQQRSKHALACTGRQEGGHSGIQASASNKHPPPHGRPYPGQVAQPSDPNQTRSLTTPQRSSTGPHSRALLSPNTALSEPPAMLRQAGPKMGRPEAASTKRDSHLGDPRRLY</sequence>
<proteinExistence type="predicted"/>